<protein>
    <submittedName>
        <fullName evidence="1">Uncharacterized protein</fullName>
    </submittedName>
</protein>
<organism evidence="1 2">
    <name type="scientific">Promicromonospora citrea</name>
    <dbReference type="NCBI Taxonomy" id="43677"/>
    <lineage>
        <taxon>Bacteria</taxon>
        <taxon>Bacillati</taxon>
        <taxon>Actinomycetota</taxon>
        <taxon>Actinomycetes</taxon>
        <taxon>Micrococcales</taxon>
        <taxon>Promicromonosporaceae</taxon>
        <taxon>Promicromonospora</taxon>
    </lineage>
</organism>
<evidence type="ECO:0000313" key="1">
    <source>
        <dbReference type="EMBL" id="GGM43407.1"/>
    </source>
</evidence>
<dbReference type="EMBL" id="BMPT01000027">
    <property type="protein sequence ID" value="GGM43407.1"/>
    <property type="molecule type" value="Genomic_DNA"/>
</dbReference>
<reference evidence="1" key="1">
    <citation type="journal article" date="2014" name="Int. J. Syst. Evol. Microbiol.">
        <title>Complete genome sequence of Corynebacterium casei LMG S-19264T (=DSM 44701T), isolated from a smear-ripened cheese.</title>
        <authorList>
            <consortium name="US DOE Joint Genome Institute (JGI-PGF)"/>
            <person name="Walter F."/>
            <person name="Albersmeier A."/>
            <person name="Kalinowski J."/>
            <person name="Ruckert C."/>
        </authorList>
    </citation>
    <scope>NUCLEOTIDE SEQUENCE</scope>
    <source>
        <strain evidence="1">JCM 3051</strain>
    </source>
</reference>
<gene>
    <name evidence="1" type="ORF">GCM10010102_43670</name>
</gene>
<name>A0A8H9GQC6_9MICO</name>
<dbReference type="InterPro" id="IPR029044">
    <property type="entry name" value="Nucleotide-diphossugar_trans"/>
</dbReference>
<sequence length="225" mass="24601">MLTDLVQEAVDSLVPAVHRQPTGEPLTRGGQATYQRAAHLPRTDLPLREQLDLRFIPQRGAYADITSVLNGIDHLQTTGPVTVAFADNLYPSDNPSQALATVPPGQAAVLVRPYDPRESTRRGVIISDDDSTAPIILDLVEKPTADRARELEDQHGRGRLWLLEGRARLGNDFLDHLRGTPMQPTGEPKLSLAIRSYATTHPVRLVPTASPVIDLGTRRILAPTP</sequence>
<reference evidence="1" key="2">
    <citation type="submission" date="2020-09" db="EMBL/GenBank/DDBJ databases">
        <authorList>
            <person name="Sun Q."/>
            <person name="Ohkuma M."/>
        </authorList>
    </citation>
    <scope>NUCLEOTIDE SEQUENCE</scope>
    <source>
        <strain evidence="1">JCM 3051</strain>
    </source>
</reference>
<comment type="caution">
    <text evidence="1">The sequence shown here is derived from an EMBL/GenBank/DDBJ whole genome shotgun (WGS) entry which is preliminary data.</text>
</comment>
<evidence type="ECO:0000313" key="2">
    <source>
        <dbReference type="Proteomes" id="UP000655589"/>
    </source>
</evidence>
<dbReference type="SUPFAM" id="SSF53448">
    <property type="entry name" value="Nucleotide-diphospho-sugar transferases"/>
    <property type="match status" value="1"/>
</dbReference>
<keyword evidence="2" id="KW-1185">Reference proteome</keyword>
<dbReference type="Gene3D" id="3.90.550.10">
    <property type="entry name" value="Spore Coat Polysaccharide Biosynthesis Protein SpsA, Chain A"/>
    <property type="match status" value="1"/>
</dbReference>
<dbReference type="RefSeq" id="WP_171107494.1">
    <property type="nucleotide sequence ID" value="NZ_BMPT01000027.1"/>
</dbReference>
<dbReference type="Proteomes" id="UP000655589">
    <property type="component" value="Unassembled WGS sequence"/>
</dbReference>
<dbReference type="AlphaFoldDB" id="A0A8H9GQC6"/>
<proteinExistence type="predicted"/>
<accession>A0A8H9GQC6</accession>